<evidence type="ECO:0000256" key="15">
    <source>
        <dbReference type="SAM" id="Coils"/>
    </source>
</evidence>
<evidence type="ECO:0000313" key="20">
    <source>
        <dbReference type="Proteomes" id="UP000887568"/>
    </source>
</evidence>
<keyword evidence="10 14" id="KW-0030">Aminoacyl-tRNA synthetase</keyword>
<dbReference type="EnsemblMetazoa" id="XM_038207865.1">
    <property type="protein sequence ID" value="XP_038063793.1"/>
    <property type="gene ID" value="LOC119734373"/>
</dbReference>
<accession>A0A914AJJ3</accession>
<evidence type="ECO:0000256" key="9">
    <source>
        <dbReference type="ARBA" id="ARBA00022917"/>
    </source>
</evidence>
<evidence type="ECO:0000256" key="1">
    <source>
        <dbReference type="ARBA" id="ARBA00004173"/>
    </source>
</evidence>
<keyword evidence="7 14" id="KW-0547">Nucleotide-binding</keyword>
<keyword evidence="8 14" id="KW-0067">ATP-binding</keyword>
<keyword evidence="20" id="KW-1185">Reference proteome</keyword>
<dbReference type="FunFam" id="3.90.740.10:FF:000005">
    <property type="entry name" value="Valine--tRNA ligase, mitochondrial"/>
    <property type="match status" value="1"/>
</dbReference>
<dbReference type="InterPro" id="IPR009008">
    <property type="entry name" value="Val/Leu/Ile-tRNA-synth_edit"/>
</dbReference>
<dbReference type="NCBIfam" id="NF004349">
    <property type="entry name" value="PRK05729.1"/>
    <property type="match status" value="1"/>
</dbReference>
<dbReference type="OrthoDB" id="629407at2759"/>
<comment type="catalytic activity">
    <reaction evidence="13">
        <text>tRNA(Val) + L-valine + ATP = L-valyl-tRNA(Val) + AMP + diphosphate</text>
        <dbReference type="Rhea" id="RHEA:10704"/>
        <dbReference type="Rhea" id="RHEA-COMP:9672"/>
        <dbReference type="Rhea" id="RHEA-COMP:9708"/>
        <dbReference type="ChEBI" id="CHEBI:30616"/>
        <dbReference type="ChEBI" id="CHEBI:33019"/>
        <dbReference type="ChEBI" id="CHEBI:57762"/>
        <dbReference type="ChEBI" id="CHEBI:78442"/>
        <dbReference type="ChEBI" id="CHEBI:78537"/>
        <dbReference type="ChEBI" id="CHEBI:456215"/>
        <dbReference type="EC" id="6.1.1.9"/>
    </reaction>
</comment>
<keyword evidence="15" id="KW-0175">Coiled coil</keyword>
<evidence type="ECO:0000256" key="16">
    <source>
        <dbReference type="SAM" id="MobiDB-lite"/>
    </source>
</evidence>
<dbReference type="HAMAP" id="MF_02004">
    <property type="entry name" value="Val_tRNA_synth_type1"/>
    <property type="match status" value="1"/>
</dbReference>
<evidence type="ECO:0000256" key="7">
    <source>
        <dbReference type="ARBA" id="ARBA00022741"/>
    </source>
</evidence>
<dbReference type="SUPFAM" id="SSF47323">
    <property type="entry name" value="Anticodon-binding domain of a subclass of class I aminoacyl-tRNA synthetases"/>
    <property type="match status" value="1"/>
</dbReference>
<evidence type="ECO:0000256" key="5">
    <source>
        <dbReference type="ARBA" id="ARBA00022490"/>
    </source>
</evidence>
<dbReference type="CDD" id="cd00817">
    <property type="entry name" value="ValRS_core"/>
    <property type="match status" value="1"/>
</dbReference>
<dbReference type="InterPro" id="IPR033705">
    <property type="entry name" value="Anticodon_Ia_Val"/>
</dbReference>
<comment type="subcellular location">
    <subcellularLocation>
        <location evidence="2">Cytoplasm</location>
    </subcellularLocation>
    <subcellularLocation>
        <location evidence="1">Mitochondrion</location>
    </subcellularLocation>
</comment>
<feature type="region of interest" description="Disordered" evidence="16">
    <location>
        <begin position="48"/>
        <end position="87"/>
    </location>
</feature>
<sequence length="1078" mass="123062">MFRSCTVAKLIFINYRFVPKKSVLFERHELIRRAVAVVGYASKAGSGSSVQHVQKDKKSERMQGKLEKMRRRQQRQDQIESSNVKIKTKQSKSWQPKEVVTYDIPTMPGEKKDTSVPLPDSYSPTYVESSWYEWWEKMGFFKPEYRASGSADIKPYVTCLPPPNVTGTLHLGHTLMVAIEDSLVRWHRMRGRPTLWIPGSDHAGIATQIMVEKSLWQYHQKTRHDLGREKFTEEVWKWKKEKGDEIYRQLKKLGASLDWDRSKFTMDEDYARAVREAFIRLHDRGTIYRSTQLVNWSCSLKSVISDIEVETKSIDGRKALPVPGYADPVEFGTLTLFSYPVHNSDEKITVATTRLETMLGDTALAVHPDDTRYLHLIGQTVDHPFMKRSLPIVADPSVVREFGTGVVKITPAHDFRDYDFGQRHNLPSVTVIDDTGRMTDDCKKFKGMKRFEARKAVADALKEKKLYVETRDHPMDVPLCRRSKDIVEPMLKTQWFVDTSKMAQDAVASVETGELKIVPEAHKKVWYSWLKNLRDWCISRQLWWGHRIPVYHMTIKEENHSQQMENCWVGAHTEEEAIAKAALKFQVPVEKIEAMQDPDVLDTWFSSALFPFAVLGWPDETADLQRYFPTTMLETGHDILFFWVARMVMMSGELMGKLPFTEVYLHSMIRDAHGRKMSKSLGNVIDPLDVIHGSSLEDLHKKLMSGVKLDEPELSIALKGQRSDFPNGIPECGTDALRFALCTYKAQVEDLNLNIDTVLEYRRFCNKIWNATRFTLSRLGQDFTPLPLPEIASELRPMDCWVLSKLSVATDVCNKALEGYEFPTATSAVHQFWIQAFCDVYLESVKGVLASADQPSVLAAQHTLYHCVHAGLRLLSPFMPYLTEELYQRLPKVKGDNCPSVCVAEYPASDHFPARDVELETDVELVTEAVHTMRSLQKEFGIKMAKASAQIVSNDIATQNALERFSDTITSLSRCSDVAVTTVPPPPSGWVYGLMNDRGTVYISIKDSVDVQEVMHKLRARSKKLHTQLENHQNSADGDICSEKVPLKVQEANRQKTHRLQSELQKLEDTMKQLADAS</sequence>
<comment type="similarity">
    <text evidence="3 14">Belongs to the class-I aminoacyl-tRNA synthetase family.</text>
</comment>
<dbReference type="NCBIfam" id="TIGR00422">
    <property type="entry name" value="valS"/>
    <property type="match status" value="1"/>
</dbReference>
<reference evidence="19" key="1">
    <citation type="submission" date="2022-11" db="UniProtKB">
        <authorList>
            <consortium name="EnsemblMetazoa"/>
        </authorList>
    </citation>
    <scope>IDENTIFICATION</scope>
</reference>
<feature type="compositionally biased region" description="Basic and acidic residues" evidence="16">
    <location>
        <begin position="53"/>
        <end position="67"/>
    </location>
</feature>
<evidence type="ECO:0000259" key="18">
    <source>
        <dbReference type="Pfam" id="PF08264"/>
    </source>
</evidence>
<keyword evidence="9 14" id="KW-0648">Protein biosynthesis</keyword>
<evidence type="ECO:0000256" key="13">
    <source>
        <dbReference type="ARBA" id="ARBA00047552"/>
    </source>
</evidence>
<evidence type="ECO:0000256" key="3">
    <source>
        <dbReference type="ARBA" id="ARBA00005594"/>
    </source>
</evidence>
<evidence type="ECO:0000256" key="12">
    <source>
        <dbReference type="ARBA" id="ARBA00040837"/>
    </source>
</evidence>
<evidence type="ECO:0000256" key="10">
    <source>
        <dbReference type="ARBA" id="ARBA00023146"/>
    </source>
</evidence>
<dbReference type="Pfam" id="PF08264">
    <property type="entry name" value="Anticodon_1"/>
    <property type="match status" value="1"/>
</dbReference>
<dbReference type="GO" id="GO:0005829">
    <property type="term" value="C:cytosol"/>
    <property type="evidence" value="ECO:0007669"/>
    <property type="project" value="TreeGrafter"/>
</dbReference>
<evidence type="ECO:0000313" key="19">
    <source>
        <dbReference type="EnsemblMetazoa" id="XP_038063793.1"/>
    </source>
</evidence>
<dbReference type="FunFam" id="3.40.50.620:FF:000020">
    <property type="entry name" value="Valine--tRNA ligase, mitochondrial"/>
    <property type="match status" value="1"/>
</dbReference>
<dbReference type="FunFam" id="3.40.50.620:FF:000078">
    <property type="entry name" value="Valine--tRNA ligase, mitochondrial"/>
    <property type="match status" value="1"/>
</dbReference>
<evidence type="ECO:0000259" key="17">
    <source>
        <dbReference type="Pfam" id="PF00133"/>
    </source>
</evidence>
<evidence type="ECO:0000256" key="11">
    <source>
        <dbReference type="ARBA" id="ARBA00029936"/>
    </source>
</evidence>
<dbReference type="RefSeq" id="XP_038063793.1">
    <property type="nucleotide sequence ID" value="XM_038207865.1"/>
</dbReference>
<dbReference type="InterPro" id="IPR001412">
    <property type="entry name" value="aa-tRNA-synth_I_CS"/>
</dbReference>
<evidence type="ECO:0000256" key="6">
    <source>
        <dbReference type="ARBA" id="ARBA00022598"/>
    </source>
</evidence>
<organism evidence="19 20">
    <name type="scientific">Patiria miniata</name>
    <name type="common">Bat star</name>
    <name type="synonym">Asterina miniata</name>
    <dbReference type="NCBI Taxonomy" id="46514"/>
    <lineage>
        <taxon>Eukaryota</taxon>
        <taxon>Metazoa</taxon>
        <taxon>Echinodermata</taxon>
        <taxon>Eleutherozoa</taxon>
        <taxon>Asterozoa</taxon>
        <taxon>Asteroidea</taxon>
        <taxon>Valvatacea</taxon>
        <taxon>Valvatida</taxon>
        <taxon>Asterinidae</taxon>
        <taxon>Patiria</taxon>
    </lineage>
</organism>
<dbReference type="GO" id="GO:0006438">
    <property type="term" value="P:valyl-tRNA aminoacylation"/>
    <property type="evidence" value="ECO:0007669"/>
    <property type="project" value="InterPro"/>
</dbReference>
<dbReference type="Gene3D" id="3.40.50.620">
    <property type="entry name" value="HUPs"/>
    <property type="match status" value="2"/>
</dbReference>
<dbReference type="EC" id="6.1.1.9" evidence="4"/>
<dbReference type="AlphaFoldDB" id="A0A914AJJ3"/>
<dbReference type="PRINTS" id="PR00986">
    <property type="entry name" value="TRNASYNTHVAL"/>
</dbReference>
<dbReference type="InterPro" id="IPR013155">
    <property type="entry name" value="M/V/L/I-tRNA-synth_anticd-bd"/>
</dbReference>
<keyword evidence="6 14" id="KW-0436">Ligase</keyword>
<keyword evidence="5" id="KW-0963">Cytoplasm</keyword>
<dbReference type="GeneID" id="119734373"/>
<dbReference type="InterPro" id="IPR002300">
    <property type="entry name" value="aa-tRNA-synth_Ia"/>
</dbReference>
<dbReference type="GO" id="GO:0004832">
    <property type="term" value="F:valine-tRNA ligase activity"/>
    <property type="evidence" value="ECO:0007669"/>
    <property type="project" value="UniProtKB-EC"/>
</dbReference>
<dbReference type="PANTHER" id="PTHR11946">
    <property type="entry name" value="VALYL-TRNA SYNTHETASES"/>
    <property type="match status" value="1"/>
</dbReference>
<dbReference type="SUPFAM" id="SSF50677">
    <property type="entry name" value="ValRS/IleRS/LeuRS editing domain"/>
    <property type="match status" value="1"/>
</dbReference>
<dbReference type="CDD" id="cd07962">
    <property type="entry name" value="Anticodon_Ia_Val"/>
    <property type="match status" value="1"/>
</dbReference>
<dbReference type="PROSITE" id="PS00178">
    <property type="entry name" value="AA_TRNA_LIGASE_I"/>
    <property type="match status" value="1"/>
</dbReference>
<dbReference type="Proteomes" id="UP000887568">
    <property type="component" value="Unplaced"/>
</dbReference>
<dbReference type="GO" id="GO:0005524">
    <property type="term" value="F:ATP binding"/>
    <property type="evidence" value="ECO:0007669"/>
    <property type="project" value="UniProtKB-KW"/>
</dbReference>
<dbReference type="OMA" id="PPNCATN"/>
<dbReference type="GO" id="GO:0002161">
    <property type="term" value="F:aminoacyl-tRNA deacylase activity"/>
    <property type="evidence" value="ECO:0007669"/>
    <property type="project" value="InterPro"/>
</dbReference>
<feature type="domain" description="Aminoacyl-tRNA synthetase class Ia" evidence="17">
    <location>
        <begin position="131"/>
        <end position="753"/>
    </location>
</feature>
<evidence type="ECO:0000256" key="2">
    <source>
        <dbReference type="ARBA" id="ARBA00004496"/>
    </source>
</evidence>
<dbReference type="PANTHER" id="PTHR11946:SF109">
    <property type="entry name" value="VALINE--TRNA LIGASE"/>
    <property type="match status" value="1"/>
</dbReference>
<dbReference type="InterPro" id="IPR002303">
    <property type="entry name" value="Valyl-tRNA_ligase"/>
</dbReference>
<proteinExistence type="inferred from homology"/>
<protein>
    <recommendedName>
        <fullName evidence="12">Valine--tRNA ligase, mitochondrial</fullName>
        <ecNumber evidence="4">6.1.1.9</ecNumber>
    </recommendedName>
    <alternativeName>
        <fullName evidence="11">Valyl-tRNA synthetase</fullName>
    </alternativeName>
</protein>
<dbReference type="InterPro" id="IPR009080">
    <property type="entry name" value="tRNAsynth_Ia_anticodon-bd"/>
</dbReference>
<name>A0A914AJJ3_PATMI</name>
<feature type="domain" description="Methionyl/Valyl/Leucyl/Isoleucyl-tRNA synthetase anticodon-binding" evidence="18">
    <location>
        <begin position="799"/>
        <end position="947"/>
    </location>
</feature>
<dbReference type="Gene3D" id="3.90.740.10">
    <property type="entry name" value="Valyl/Leucyl/Isoleucyl-tRNA synthetase, editing domain"/>
    <property type="match status" value="1"/>
</dbReference>
<dbReference type="GO" id="GO:0005739">
    <property type="term" value="C:mitochondrion"/>
    <property type="evidence" value="ECO:0007669"/>
    <property type="project" value="UniProtKB-SubCell"/>
</dbReference>
<evidence type="ECO:0000256" key="4">
    <source>
        <dbReference type="ARBA" id="ARBA00013169"/>
    </source>
</evidence>
<dbReference type="Pfam" id="PF00133">
    <property type="entry name" value="tRNA-synt_1"/>
    <property type="match status" value="1"/>
</dbReference>
<evidence type="ECO:0000256" key="14">
    <source>
        <dbReference type="RuleBase" id="RU363035"/>
    </source>
</evidence>
<evidence type="ECO:0000256" key="8">
    <source>
        <dbReference type="ARBA" id="ARBA00022840"/>
    </source>
</evidence>
<dbReference type="Gene3D" id="1.10.730.10">
    <property type="entry name" value="Isoleucyl-tRNA Synthetase, Domain 1"/>
    <property type="match status" value="1"/>
</dbReference>
<dbReference type="InterPro" id="IPR014729">
    <property type="entry name" value="Rossmann-like_a/b/a_fold"/>
</dbReference>
<dbReference type="FunFam" id="1.10.730.10:FF:000009">
    <property type="entry name" value="Valine--tRNA ligase, mitochondrial"/>
    <property type="match status" value="1"/>
</dbReference>
<feature type="coiled-coil region" evidence="15">
    <location>
        <begin position="1015"/>
        <end position="1077"/>
    </location>
</feature>
<dbReference type="SUPFAM" id="SSF52374">
    <property type="entry name" value="Nucleotidylyl transferase"/>
    <property type="match status" value="1"/>
</dbReference>